<keyword evidence="1" id="KW-1133">Transmembrane helix</keyword>
<keyword evidence="1" id="KW-0472">Membrane</keyword>
<dbReference type="EMBL" id="UINC01001388">
    <property type="protein sequence ID" value="SUZ79468.1"/>
    <property type="molecule type" value="Genomic_DNA"/>
</dbReference>
<name>A0A381QKR6_9ZZZZ</name>
<dbReference type="AlphaFoldDB" id="A0A381QKR6"/>
<protein>
    <submittedName>
        <fullName evidence="2">Uncharacterized protein</fullName>
    </submittedName>
</protein>
<organism evidence="2">
    <name type="scientific">marine metagenome</name>
    <dbReference type="NCBI Taxonomy" id="408172"/>
    <lineage>
        <taxon>unclassified sequences</taxon>
        <taxon>metagenomes</taxon>
        <taxon>ecological metagenomes</taxon>
    </lineage>
</organism>
<reference evidence="2" key="1">
    <citation type="submission" date="2018-05" db="EMBL/GenBank/DDBJ databases">
        <authorList>
            <person name="Lanie J.A."/>
            <person name="Ng W.-L."/>
            <person name="Kazmierczak K.M."/>
            <person name="Andrzejewski T.M."/>
            <person name="Davidsen T.M."/>
            <person name="Wayne K.J."/>
            <person name="Tettelin H."/>
            <person name="Glass J.I."/>
            <person name="Rusch D."/>
            <person name="Podicherti R."/>
            <person name="Tsui H.-C.T."/>
            <person name="Winkler M.E."/>
        </authorList>
    </citation>
    <scope>NUCLEOTIDE SEQUENCE</scope>
</reference>
<gene>
    <name evidence="2" type="ORF">METZ01_LOCUS32322</name>
</gene>
<evidence type="ECO:0000313" key="2">
    <source>
        <dbReference type="EMBL" id="SUZ79468.1"/>
    </source>
</evidence>
<feature type="transmembrane region" description="Helical" evidence="1">
    <location>
        <begin position="7"/>
        <end position="26"/>
    </location>
</feature>
<proteinExistence type="predicted"/>
<evidence type="ECO:0000256" key="1">
    <source>
        <dbReference type="SAM" id="Phobius"/>
    </source>
</evidence>
<keyword evidence="1" id="KW-0812">Transmembrane</keyword>
<accession>A0A381QKR6</accession>
<sequence>MTKFFKWIGIIVITLIIAIGLFLFSMRFSDGPLEIFSGGPFTSGEPAQAPDDWSFLTDRNTIEFQTMMPDTSRIVWLAVHDRRLFLVSGYMNTSYGGIWKQWPLYLESDDRIILRIDSMLYEQRLERIMEGPEIVPVLDELARKYFPGTTAGSISSAESVTNSDTWMYEVVDR</sequence>